<evidence type="ECO:0000256" key="3">
    <source>
        <dbReference type="SAM" id="MobiDB-lite"/>
    </source>
</evidence>
<evidence type="ECO:0000313" key="5">
    <source>
        <dbReference type="RefSeq" id="XP_015265003.1"/>
    </source>
</evidence>
<dbReference type="InterPro" id="IPR002475">
    <property type="entry name" value="Bcl2-like"/>
</dbReference>
<dbReference type="RefSeq" id="XP_015265003.1">
    <property type="nucleotide sequence ID" value="XM_015409517.1"/>
</dbReference>
<sequence>MSFANFSSMEEIPLEDEDRTSIEYRVLMAYAQRRLSASKYSQLLEGGAKGQEGPGATPAEQGKAAQEKPPEDLKPTAKRKSQKKKKKRERSSWKRLLVPSCLRGQTRGSSRKSEVNGKLPEYQGGARIKPTSFSTEAQEDSDIARVADKLAELVDNSRSRSKTEGRGLVRTLSLEEDGGGASKIVLEGPSRVVPQGPSEDDGKDNEEKIIDTIIALLRKTGDDLEKKMQKDERFRLSFWDLMSYSFFRRITDQFLEVVPVDPMGDSETHVQSTKVAYVMEVTTRLTAVDNHPMNLVLGFGTKYLKENFRPWVCSQGGWEKALGLLDQEEVE</sequence>
<feature type="compositionally biased region" description="Basic residues" evidence="3">
    <location>
        <begin position="76"/>
        <end position="89"/>
    </location>
</feature>
<reference evidence="5" key="1">
    <citation type="submission" date="2025-08" db="UniProtKB">
        <authorList>
            <consortium name="RefSeq"/>
        </authorList>
    </citation>
    <scope>IDENTIFICATION</scope>
</reference>
<dbReference type="PANTHER" id="PTHR14965">
    <property type="entry name" value="SI:CH73-248E21.1"/>
    <property type="match status" value="1"/>
</dbReference>
<proteinExistence type="predicted"/>
<organism evidence="4 5">
    <name type="scientific">Gekko japonicus</name>
    <name type="common">Schlegel's Japanese gecko</name>
    <dbReference type="NCBI Taxonomy" id="146911"/>
    <lineage>
        <taxon>Eukaryota</taxon>
        <taxon>Metazoa</taxon>
        <taxon>Chordata</taxon>
        <taxon>Craniata</taxon>
        <taxon>Vertebrata</taxon>
        <taxon>Euteleostomi</taxon>
        <taxon>Lepidosauria</taxon>
        <taxon>Squamata</taxon>
        <taxon>Bifurcata</taxon>
        <taxon>Gekkota</taxon>
        <taxon>Gekkonidae</taxon>
        <taxon>Gekkoninae</taxon>
        <taxon>Gekko</taxon>
    </lineage>
</organism>
<evidence type="ECO:0000256" key="1">
    <source>
        <dbReference type="ARBA" id="ARBA00022553"/>
    </source>
</evidence>
<feature type="compositionally biased region" description="Basic and acidic residues" evidence="3">
    <location>
        <begin position="65"/>
        <end position="75"/>
    </location>
</feature>
<evidence type="ECO:0000256" key="2">
    <source>
        <dbReference type="ARBA" id="ARBA00022703"/>
    </source>
</evidence>
<dbReference type="Gene3D" id="1.10.437.10">
    <property type="entry name" value="Blc2-like"/>
    <property type="match status" value="1"/>
</dbReference>
<name>A0ABM1JU66_GEKJA</name>
<evidence type="ECO:0000313" key="4">
    <source>
        <dbReference type="Proteomes" id="UP000694871"/>
    </source>
</evidence>
<dbReference type="GeneID" id="107108957"/>
<keyword evidence="1" id="KW-0597">Phosphoprotein</keyword>
<accession>A0ABM1JU66</accession>
<feature type="region of interest" description="Disordered" evidence="3">
    <location>
        <begin position="45"/>
        <end position="141"/>
    </location>
</feature>
<keyword evidence="4" id="KW-1185">Reference proteome</keyword>
<dbReference type="SUPFAM" id="SSF56854">
    <property type="entry name" value="Bcl-2 inhibitors of programmed cell death"/>
    <property type="match status" value="1"/>
</dbReference>
<protein>
    <submittedName>
        <fullName evidence="5">Apoptosis facilitator Bcl-2-like protein 14</fullName>
    </submittedName>
</protein>
<dbReference type="PANTHER" id="PTHR14965:SF1">
    <property type="entry name" value="APOPTOSIS FACILITATOR BCL-2-LIKE PROTEIN 14"/>
    <property type="match status" value="1"/>
</dbReference>
<gene>
    <name evidence="5" type="primary">BCL2L14</name>
</gene>
<dbReference type="PROSITE" id="PS50062">
    <property type="entry name" value="BCL2_FAMILY"/>
    <property type="match status" value="1"/>
</dbReference>
<dbReference type="InterPro" id="IPR036834">
    <property type="entry name" value="Bcl-2-like_sf"/>
</dbReference>
<dbReference type="Proteomes" id="UP000694871">
    <property type="component" value="Unplaced"/>
</dbReference>
<keyword evidence="2" id="KW-0053">Apoptosis</keyword>